<name>J9F5T5_9ZZZZ</name>
<feature type="non-terminal residue" evidence="1">
    <location>
        <position position="51"/>
    </location>
</feature>
<reference evidence="1" key="1">
    <citation type="journal article" date="2012" name="PLoS ONE">
        <title>Gene sets for utilization of primary and secondary nutrition supplies in the distal gut of endangered iberian lynx.</title>
        <authorList>
            <person name="Alcaide M."/>
            <person name="Messina E."/>
            <person name="Richter M."/>
            <person name="Bargiela R."/>
            <person name="Peplies J."/>
            <person name="Huws S.A."/>
            <person name="Newbold C.J."/>
            <person name="Golyshin P.N."/>
            <person name="Simon M.A."/>
            <person name="Lopez G."/>
            <person name="Yakimov M.M."/>
            <person name="Ferrer M."/>
        </authorList>
    </citation>
    <scope>NUCLEOTIDE SEQUENCE</scope>
</reference>
<accession>J9F5T5</accession>
<organism evidence="1">
    <name type="scientific">gut metagenome</name>
    <dbReference type="NCBI Taxonomy" id="749906"/>
    <lineage>
        <taxon>unclassified sequences</taxon>
        <taxon>metagenomes</taxon>
        <taxon>organismal metagenomes</taxon>
    </lineage>
</organism>
<dbReference type="EMBL" id="AMCI01008954">
    <property type="protein sequence ID" value="EJW90256.1"/>
    <property type="molecule type" value="Genomic_DNA"/>
</dbReference>
<dbReference type="AlphaFoldDB" id="J9F5T5"/>
<sequence length="51" mass="6239">MATNNEWDKPWFNRGYWIFENLENFHLESDETLVLIVMNYLMETNQTIDPD</sequence>
<comment type="caution">
    <text evidence="1">The sequence shown here is derived from an EMBL/GenBank/DDBJ whole genome shotgun (WGS) entry which is preliminary data.</text>
</comment>
<protein>
    <submittedName>
        <fullName evidence="1">Uncharacterized protein</fullName>
    </submittedName>
</protein>
<proteinExistence type="predicted"/>
<gene>
    <name evidence="1" type="ORF">EVA_21637</name>
</gene>
<evidence type="ECO:0000313" key="1">
    <source>
        <dbReference type="EMBL" id="EJW90256.1"/>
    </source>
</evidence>